<keyword evidence="3" id="KW-1185">Reference proteome</keyword>
<feature type="compositionally biased region" description="Low complexity" evidence="1">
    <location>
        <begin position="59"/>
        <end position="74"/>
    </location>
</feature>
<protein>
    <submittedName>
        <fullName evidence="2">Uncharacterized protein</fullName>
    </submittedName>
</protein>
<gene>
    <name evidence="2" type="ORF">HGRIS_014692</name>
</gene>
<accession>A0ABR3JUA2</accession>
<reference evidence="3" key="1">
    <citation type="submission" date="2024-06" db="EMBL/GenBank/DDBJ databases">
        <title>Multi-omics analyses provide insights into the biosynthesis of the anticancer antibiotic pleurotin in Hohenbuehelia grisea.</title>
        <authorList>
            <person name="Weaver J.A."/>
            <person name="Alberti F."/>
        </authorList>
    </citation>
    <scope>NUCLEOTIDE SEQUENCE [LARGE SCALE GENOMIC DNA]</scope>
    <source>
        <strain evidence="3">T-177</strain>
    </source>
</reference>
<comment type="caution">
    <text evidence="2">The sequence shown here is derived from an EMBL/GenBank/DDBJ whole genome shotgun (WGS) entry which is preliminary data.</text>
</comment>
<feature type="compositionally biased region" description="Polar residues" evidence="1">
    <location>
        <begin position="39"/>
        <end position="58"/>
    </location>
</feature>
<organism evidence="2 3">
    <name type="scientific">Hohenbuehelia grisea</name>
    <dbReference type="NCBI Taxonomy" id="104357"/>
    <lineage>
        <taxon>Eukaryota</taxon>
        <taxon>Fungi</taxon>
        <taxon>Dikarya</taxon>
        <taxon>Basidiomycota</taxon>
        <taxon>Agaricomycotina</taxon>
        <taxon>Agaricomycetes</taxon>
        <taxon>Agaricomycetidae</taxon>
        <taxon>Agaricales</taxon>
        <taxon>Pleurotineae</taxon>
        <taxon>Pleurotaceae</taxon>
        <taxon>Hohenbuehelia</taxon>
    </lineage>
</organism>
<dbReference type="EMBL" id="JASNQZ010000003">
    <property type="protein sequence ID" value="KAL0959448.1"/>
    <property type="molecule type" value="Genomic_DNA"/>
</dbReference>
<evidence type="ECO:0000256" key="1">
    <source>
        <dbReference type="SAM" id="MobiDB-lite"/>
    </source>
</evidence>
<feature type="region of interest" description="Disordered" evidence="1">
    <location>
        <begin position="1"/>
        <end position="74"/>
    </location>
</feature>
<evidence type="ECO:0000313" key="3">
    <source>
        <dbReference type="Proteomes" id="UP001556367"/>
    </source>
</evidence>
<sequence length="300" mass="33421">MPSPFLGSHWNDDVPEESYVNQELKSTFNENYIPHTPSRPDTSLSPLSNDASSNRSWTSRLPPSGSSESSPNISRAVSHPSILSWRFSQSWDSFESSENPSYASSQSPDIRHEASSSPLAPRLVRYGASRDERFQAALQVLREGHFSAIDLLLAILNPHDTNYISYRSGLFTKSEDKLKLMLDHIKEQPEGYAILMDWMRPLAQDLVCDTISSEMDTARSTLCLSKGLQELSPAYIKNWSHENILGKTAEKTPVLYAVLQSAAQTDRAKRVNTKKSPILGYSILNQQVLLTLSTSVFVGG</sequence>
<proteinExistence type="predicted"/>
<feature type="compositionally biased region" description="Polar residues" evidence="1">
    <location>
        <begin position="19"/>
        <end position="30"/>
    </location>
</feature>
<dbReference type="Proteomes" id="UP001556367">
    <property type="component" value="Unassembled WGS sequence"/>
</dbReference>
<name>A0ABR3JUA2_9AGAR</name>
<evidence type="ECO:0000313" key="2">
    <source>
        <dbReference type="EMBL" id="KAL0959448.1"/>
    </source>
</evidence>